<evidence type="ECO:0000256" key="9">
    <source>
        <dbReference type="SAM" id="Phobius"/>
    </source>
</evidence>
<feature type="transmembrane region" description="Helical" evidence="9">
    <location>
        <begin position="314"/>
        <end position="336"/>
    </location>
</feature>
<name>A0A8S1H8Q5_9PELO</name>
<feature type="transmembrane region" description="Helical" evidence="9">
    <location>
        <begin position="50"/>
        <end position="81"/>
    </location>
</feature>
<feature type="transmembrane region" description="Helical" evidence="9">
    <location>
        <begin position="824"/>
        <end position="846"/>
    </location>
</feature>
<feature type="domain" description="ABC transporter" evidence="10">
    <location>
        <begin position="1001"/>
        <end position="1236"/>
    </location>
</feature>
<feature type="transmembrane region" description="Helical" evidence="9">
    <location>
        <begin position="279"/>
        <end position="302"/>
    </location>
</feature>
<evidence type="ECO:0000313" key="12">
    <source>
        <dbReference type="EMBL" id="CAD6191667.1"/>
    </source>
</evidence>
<feature type="transmembrane region" description="Helical" evidence="9">
    <location>
        <begin position="101"/>
        <end position="122"/>
    </location>
</feature>
<dbReference type="EMBL" id="CAJGYM010000022">
    <property type="protein sequence ID" value="CAD6191667.1"/>
    <property type="molecule type" value="Genomic_DNA"/>
</dbReference>
<dbReference type="SUPFAM" id="SSF90123">
    <property type="entry name" value="ABC transporter transmembrane region"/>
    <property type="match status" value="2"/>
</dbReference>
<dbReference type="SUPFAM" id="SSF52540">
    <property type="entry name" value="P-loop containing nucleoside triphosphate hydrolases"/>
    <property type="match status" value="2"/>
</dbReference>
<dbReference type="GO" id="GO:0090374">
    <property type="term" value="P:oligopeptide export from mitochondrion"/>
    <property type="evidence" value="ECO:0007669"/>
    <property type="project" value="TreeGrafter"/>
</dbReference>
<feature type="transmembrane region" description="Helical" evidence="9">
    <location>
        <begin position="200"/>
        <end position="222"/>
    </location>
</feature>
<dbReference type="InterPro" id="IPR011527">
    <property type="entry name" value="ABC1_TM_dom"/>
</dbReference>
<dbReference type="CDD" id="cd03249">
    <property type="entry name" value="ABC_MTABC3_MDL1_MDL2"/>
    <property type="match status" value="1"/>
</dbReference>
<dbReference type="PROSITE" id="PS00211">
    <property type="entry name" value="ABC_TRANSPORTER_1"/>
    <property type="match status" value="2"/>
</dbReference>
<keyword evidence="3 9" id="KW-0812">Transmembrane</keyword>
<feature type="transmembrane region" description="Helical" evidence="9">
    <location>
        <begin position="686"/>
        <end position="709"/>
    </location>
</feature>
<dbReference type="InterPro" id="IPR027417">
    <property type="entry name" value="P-loop_NTPase"/>
</dbReference>
<feature type="domain" description="ABC transmembrane type-1" evidence="11">
    <location>
        <begin position="54"/>
        <end position="344"/>
    </location>
</feature>
<dbReference type="GO" id="GO:0005524">
    <property type="term" value="F:ATP binding"/>
    <property type="evidence" value="ECO:0007669"/>
    <property type="project" value="UniProtKB-KW"/>
</dbReference>
<dbReference type="GO" id="GO:0016887">
    <property type="term" value="F:ATP hydrolysis activity"/>
    <property type="evidence" value="ECO:0007669"/>
    <property type="project" value="InterPro"/>
</dbReference>
<dbReference type="FunFam" id="3.40.50.300:FF:002283">
    <property type="entry name" value="p-GlycoProtein related"/>
    <property type="match status" value="1"/>
</dbReference>
<dbReference type="Gene3D" id="3.40.50.300">
    <property type="entry name" value="P-loop containing nucleotide triphosphate hydrolases"/>
    <property type="match status" value="2"/>
</dbReference>
<keyword evidence="4" id="KW-0547">Nucleotide-binding</keyword>
<keyword evidence="7 9" id="KW-0472">Membrane</keyword>
<dbReference type="Pfam" id="PF00005">
    <property type="entry name" value="ABC_tran"/>
    <property type="match status" value="2"/>
</dbReference>
<evidence type="ECO:0000256" key="4">
    <source>
        <dbReference type="ARBA" id="ARBA00022741"/>
    </source>
</evidence>
<evidence type="ECO:0000256" key="5">
    <source>
        <dbReference type="ARBA" id="ARBA00022840"/>
    </source>
</evidence>
<dbReference type="PANTHER" id="PTHR43394">
    <property type="entry name" value="ATP-DEPENDENT PERMEASE MDL1, MITOCHONDRIAL"/>
    <property type="match status" value="1"/>
</dbReference>
<evidence type="ECO:0000259" key="10">
    <source>
        <dbReference type="PROSITE" id="PS50893"/>
    </source>
</evidence>
<dbReference type="InterPro" id="IPR036640">
    <property type="entry name" value="ABC1_TM_sf"/>
</dbReference>
<evidence type="ECO:0000256" key="8">
    <source>
        <dbReference type="SAM" id="MobiDB-lite"/>
    </source>
</evidence>
<evidence type="ECO:0000256" key="7">
    <source>
        <dbReference type="ARBA" id="ARBA00023136"/>
    </source>
</evidence>
<dbReference type="CDD" id="cd18577">
    <property type="entry name" value="ABC_6TM_Pgp_ABCB1_D1_like"/>
    <property type="match status" value="1"/>
</dbReference>
<dbReference type="AlphaFoldDB" id="A0A8S1H8Q5"/>
<reference evidence="12" key="1">
    <citation type="submission" date="2020-10" db="EMBL/GenBank/DDBJ databases">
        <authorList>
            <person name="Kikuchi T."/>
        </authorList>
    </citation>
    <scope>NUCLEOTIDE SEQUENCE</scope>
    <source>
        <strain evidence="12">NKZ352</strain>
    </source>
</reference>
<dbReference type="SMART" id="SM00382">
    <property type="entry name" value="AAA"/>
    <property type="match status" value="2"/>
</dbReference>
<dbReference type="OrthoDB" id="6500128at2759"/>
<evidence type="ECO:0000256" key="1">
    <source>
        <dbReference type="ARBA" id="ARBA00004141"/>
    </source>
</evidence>
<feature type="compositionally biased region" description="Acidic residues" evidence="8">
    <location>
        <begin position="642"/>
        <end position="657"/>
    </location>
</feature>
<comment type="caution">
    <text evidence="12">The sequence shown here is derived from an EMBL/GenBank/DDBJ whole genome shotgun (WGS) entry which is preliminary data.</text>
</comment>
<dbReference type="Gene3D" id="1.20.1560.10">
    <property type="entry name" value="ABC transporter type 1, transmembrane domain"/>
    <property type="match status" value="2"/>
</dbReference>
<keyword evidence="5" id="KW-0067">ATP-binding</keyword>
<dbReference type="Proteomes" id="UP000835052">
    <property type="component" value="Unassembled WGS sequence"/>
</dbReference>
<dbReference type="PANTHER" id="PTHR43394:SF27">
    <property type="entry name" value="ATP-DEPENDENT TRANSLOCASE ABCB1-LIKE"/>
    <property type="match status" value="1"/>
</dbReference>
<proteinExistence type="inferred from homology"/>
<feature type="transmembrane region" description="Helical" evidence="9">
    <location>
        <begin position="176"/>
        <end position="194"/>
    </location>
</feature>
<sequence length="1240" mass="135855">MVDKSPSRASRLWQNVCDVLLCRGDVEETMGEAQPVSFLELFRFASAADIAFFIAGCLCASLGGALQPMVMIIDGWITAIYLLPGDKRGDQQFVDDVTKNLILLAIFGIICFVFCFLQTLFLRRASANICCKLRKEFVSAVLRQDAEWFDETSSGTINSQLNENVDRIDDGLGEKVGMLLRGFIMFISSVVYCAFVDLKLTAICVTMGPLSAIILGLMGKVLSSTAQRIMSTNSKAAGVFEESVMNLKTVASCNAQEHFVEKYTTILTNEIPTVRRYNFWIGFFNGSSLYVILLVMGFSLWYGVHAFHDGKISVAGNVILIIDTISITGYYLSLLGPHVMATVKARAAAAILYQTIDRKQSQPSKEKRKPVESLSGNISFQNVSFKYQSRDSPVLKGLSWEAKAGESVAFVGRSGCGKSTSIALLTKLREATGGRITVDGIPIEEIETSTLRKMIGIVEQEPTLFNGTVMENILLGREVTGEAAVRAAQVAEAHGFISKLSMGYETVLGAHGVHLSGGQKQRIAIARAIVTDPSILLLDEATSALDTSSEKIVQEALNRASSGRTTVIVAHRLSTLKHVDRIYVIDDGVVVESGSHDELLELDGHYAKLAQAQEVGDVSTKKQKSEIRQRKIKKSASKDVDSELEDVEEEESDEGSESDEKNDAQRYMGLRLLYSNMQGYYGKMGLMIVFSLIRALEMPLLSISVYLGFIGLQKTEDYENYAIYAVLLQLVSGFIVMWAMAAAFAMSGWVSEGVTVNLRARALRSLLYRPMSSYDSRSPAFCVSAVSRHAPVCAGAMDSNTSVSLSEFCSVVYNLSIAFIVSRIIGALGVALCALLYFLIFATMYFSNKARNTKSKNDKSGEFSIEVIERSRTIQLLNVESWFNQKYSDYQAIGRKHDFKVDLAEALNQAICNAYAYFNDLTSIALGTYLVYIGHTTPALAFLSFGGVQYAGWSVMYTAPFLPELIRASSAAGQLFKYIDDEEHIDTIIGGGEKPKLSGDVSLQNVFFAYPSRPDVPVSQDLSLSARAGESIALVGPSGGGKSTVVNLLEAFYPVDEGQIKLDSYNLSQINIMHLRRSVGLVQQEPVLFRGTIFENVSLGAGTVTMEEVIKACRTANCDFIESLPTGYETEVGEGGKSLSGGQKQRIAIARTLIRNPRIILLDEATSALDTHSEKIVQQALNDVTQGRTSITIAHRLSSIRHCDRIYFVENGRVVESGTHEELIDFGGHYSLLVNAQKIT</sequence>
<gene>
    <name evidence="12" type="ORF">CAUJ_LOCUS7586</name>
</gene>
<comment type="subcellular location">
    <subcellularLocation>
        <location evidence="1">Membrane</location>
        <topology evidence="1">Multi-pass membrane protein</topology>
    </subcellularLocation>
</comment>
<dbReference type="GO" id="GO:0005743">
    <property type="term" value="C:mitochondrial inner membrane"/>
    <property type="evidence" value="ECO:0007669"/>
    <property type="project" value="TreeGrafter"/>
</dbReference>
<evidence type="ECO:0000256" key="6">
    <source>
        <dbReference type="ARBA" id="ARBA00022989"/>
    </source>
</evidence>
<organism evidence="12 13">
    <name type="scientific">Caenorhabditis auriculariae</name>
    <dbReference type="NCBI Taxonomy" id="2777116"/>
    <lineage>
        <taxon>Eukaryota</taxon>
        <taxon>Metazoa</taxon>
        <taxon>Ecdysozoa</taxon>
        <taxon>Nematoda</taxon>
        <taxon>Chromadorea</taxon>
        <taxon>Rhabditida</taxon>
        <taxon>Rhabditina</taxon>
        <taxon>Rhabditomorpha</taxon>
        <taxon>Rhabditoidea</taxon>
        <taxon>Rhabditidae</taxon>
        <taxon>Peloderinae</taxon>
        <taxon>Caenorhabditis</taxon>
    </lineage>
</organism>
<dbReference type="GO" id="GO:0015421">
    <property type="term" value="F:ABC-type oligopeptide transporter activity"/>
    <property type="evidence" value="ECO:0007669"/>
    <property type="project" value="TreeGrafter"/>
</dbReference>
<dbReference type="FunFam" id="3.40.50.300:FF:001797">
    <property type="entry name" value="ABC transporter, putative"/>
    <property type="match status" value="1"/>
</dbReference>
<keyword evidence="13" id="KW-1185">Reference proteome</keyword>
<feature type="transmembrane region" description="Helical" evidence="9">
    <location>
        <begin position="721"/>
        <end position="745"/>
    </location>
</feature>
<evidence type="ECO:0000313" key="13">
    <source>
        <dbReference type="Proteomes" id="UP000835052"/>
    </source>
</evidence>
<evidence type="ECO:0000256" key="3">
    <source>
        <dbReference type="ARBA" id="ARBA00022692"/>
    </source>
</evidence>
<dbReference type="InterPro" id="IPR003593">
    <property type="entry name" value="AAA+_ATPase"/>
</dbReference>
<feature type="domain" description="ABC transmembrane type-1" evidence="11">
    <location>
        <begin position="686"/>
        <end position="967"/>
    </location>
</feature>
<evidence type="ECO:0000259" key="11">
    <source>
        <dbReference type="PROSITE" id="PS50929"/>
    </source>
</evidence>
<dbReference type="Pfam" id="PF00664">
    <property type="entry name" value="ABC_membrane"/>
    <property type="match status" value="2"/>
</dbReference>
<dbReference type="InterPro" id="IPR039421">
    <property type="entry name" value="Type_1_exporter"/>
</dbReference>
<keyword evidence="6 9" id="KW-1133">Transmembrane helix</keyword>
<dbReference type="PROSITE" id="PS50929">
    <property type="entry name" value="ABC_TM1F"/>
    <property type="match status" value="2"/>
</dbReference>
<feature type="region of interest" description="Disordered" evidence="8">
    <location>
        <begin position="632"/>
        <end position="662"/>
    </location>
</feature>
<comment type="similarity">
    <text evidence="2">Belongs to the ABC transporter superfamily. ABCB family. Multidrug resistance exporter (TC 3.A.1.201) subfamily.</text>
</comment>
<evidence type="ECO:0000256" key="2">
    <source>
        <dbReference type="ARBA" id="ARBA00007577"/>
    </source>
</evidence>
<dbReference type="PROSITE" id="PS50893">
    <property type="entry name" value="ABC_TRANSPORTER_2"/>
    <property type="match status" value="2"/>
</dbReference>
<accession>A0A8S1H8Q5</accession>
<protein>
    <submittedName>
        <fullName evidence="12">Uncharacterized protein</fullName>
    </submittedName>
</protein>
<feature type="domain" description="ABC transporter" evidence="10">
    <location>
        <begin position="378"/>
        <end position="612"/>
    </location>
</feature>
<dbReference type="InterPro" id="IPR017871">
    <property type="entry name" value="ABC_transporter-like_CS"/>
</dbReference>
<dbReference type="InterPro" id="IPR003439">
    <property type="entry name" value="ABC_transporter-like_ATP-bd"/>
</dbReference>